<evidence type="ECO:0000259" key="9">
    <source>
        <dbReference type="PROSITE" id="PS50157"/>
    </source>
</evidence>
<dbReference type="CDD" id="cd15489">
    <property type="entry name" value="PHD_SF"/>
    <property type="match status" value="1"/>
</dbReference>
<dbReference type="Proteomes" id="UP001286313">
    <property type="component" value="Unassembled WGS sequence"/>
</dbReference>
<name>A0AAE1GCD4_PETCI</name>
<keyword evidence="3" id="KW-0677">Repeat</keyword>
<dbReference type="PANTHER" id="PTHR16515">
    <property type="entry name" value="PR DOMAIN ZINC FINGER PROTEIN"/>
    <property type="match status" value="1"/>
</dbReference>
<keyword evidence="4 7" id="KW-0863">Zinc-finger</keyword>
<evidence type="ECO:0000256" key="2">
    <source>
        <dbReference type="ARBA" id="ARBA00022723"/>
    </source>
</evidence>
<evidence type="ECO:0000256" key="3">
    <source>
        <dbReference type="ARBA" id="ARBA00022737"/>
    </source>
</evidence>
<feature type="domain" description="C2H2-type" evidence="9">
    <location>
        <begin position="589"/>
        <end position="617"/>
    </location>
</feature>
<dbReference type="Gene3D" id="3.30.160.60">
    <property type="entry name" value="Classic Zinc Finger"/>
    <property type="match status" value="3"/>
</dbReference>
<dbReference type="PROSITE" id="PS50157">
    <property type="entry name" value="ZINC_FINGER_C2H2_2"/>
    <property type="match status" value="6"/>
</dbReference>
<organism evidence="10 11">
    <name type="scientific">Petrolisthes cinctipes</name>
    <name type="common">Flat porcelain crab</name>
    <dbReference type="NCBI Taxonomy" id="88211"/>
    <lineage>
        <taxon>Eukaryota</taxon>
        <taxon>Metazoa</taxon>
        <taxon>Ecdysozoa</taxon>
        <taxon>Arthropoda</taxon>
        <taxon>Crustacea</taxon>
        <taxon>Multicrustacea</taxon>
        <taxon>Malacostraca</taxon>
        <taxon>Eumalacostraca</taxon>
        <taxon>Eucarida</taxon>
        <taxon>Decapoda</taxon>
        <taxon>Pleocyemata</taxon>
        <taxon>Anomura</taxon>
        <taxon>Galatheoidea</taxon>
        <taxon>Porcellanidae</taxon>
        <taxon>Petrolisthes</taxon>
    </lineage>
</organism>
<accession>A0AAE1GCD4</accession>
<dbReference type="EMBL" id="JAWQEG010000502">
    <property type="protein sequence ID" value="KAK3889144.1"/>
    <property type="molecule type" value="Genomic_DNA"/>
</dbReference>
<reference evidence="10" key="1">
    <citation type="submission" date="2023-10" db="EMBL/GenBank/DDBJ databases">
        <title>Genome assemblies of two species of porcelain crab, Petrolisthes cinctipes and Petrolisthes manimaculis (Anomura: Porcellanidae).</title>
        <authorList>
            <person name="Angst P."/>
        </authorList>
    </citation>
    <scope>NUCLEOTIDE SEQUENCE</scope>
    <source>
        <strain evidence="10">PB745_01</strain>
        <tissue evidence="10">Gill</tissue>
    </source>
</reference>
<feature type="domain" description="C2H2-type" evidence="9">
    <location>
        <begin position="393"/>
        <end position="420"/>
    </location>
</feature>
<dbReference type="PANTHER" id="PTHR16515:SF66">
    <property type="entry name" value="C2H2-TYPE DOMAIN-CONTAINING PROTEIN"/>
    <property type="match status" value="1"/>
</dbReference>
<dbReference type="SMART" id="SM00355">
    <property type="entry name" value="ZnF_C2H2"/>
    <property type="match status" value="7"/>
</dbReference>
<feature type="region of interest" description="Disordered" evidence="8">
    <location>
        <begin position="691"/>
        <end position="727"/>
    </location>
</feature>
<feature type="domain" description="C2H2-type" evidence="9">
    <location>
        <begin position="646"/>
        <end position="673"/>
    </location>
</feature>
<evidence type="ECO:0000256" key="6">
    <source>
        <dbReference type="ARBA" id="ARBA00023242"/>
    </source>
</evidence>
<comment type="subcellular location">
    <subcellularLocation>
        <location evidence="1">Nucleus</location>
    </subcellularLocation>
</comment>
<feature type="region of interest" description="Disordered" evidence="8">
    <location>
        <begin position="439"/>
        <end position="474"/>
    </location>
</feature>
<evidence type="ECO:0000313" key="10">
    <source>
        <dbReference type="EMBL" id="KAK3889144.1"/>
    </source>
</evidence>
<dbReference type="InterPro" id="IPR036236">
    <property type="entry name" value="Znf_C2H2_sf"/>
</dbReference>
<evidence type="ECO:0000256" key="1">
    <source>
        <dbReference type="ARBA" id="ARBA00004123"/>
    </source>
</evidence>
<gene>
    <name evidence="10" type="ORF">Pcinc_006835</name>
</gene>
<feature type="compositionally biased region" description="Basic residues" evidence="8">
    <location>
        <begin position="510"/>
        <end position="520"/>
    </location>
</feature>
<feature type="domain" description="C2H2-type" evidence="9">
    <location>
        <begin position="618"/>
        <end position="645"/>
    </location>
</feature>
<keyword evidence="5" id="KW-0862">Zinc</keyword>
<feature type="region of interest" description="Disordered" evidence="8">
    <location>
        <begin position="872"/>
        <end position="948"/>
    </location>
</feature>
<keyword evidence="2" id="KW-0479">Metal-binding</keyword>
<proteinExistence type="predicted"/>
<sequence length="948" mass="102630">MQLSSVLKYLDGLEVVVMYQDSGGVEDGEYHIMYGSYDPLKLGPDPPSPTMKLTAVVQDDQGTMSANGSLATVTLSTGGTLVSPGLANSALAVSSAALTSTSLGSHHLVASSQVQETTNPGSSVMAISTVADESGGLADADLDPLDVAAMGSDQNRTTHVNIDQIVSTTDQTGLDGGQLVTSSSIDAVVTSVFAPDCAGMNGTGRKLPPQVVVKFFGEKFIGEDTLDLDVVRILPDPGVEGGSHGFNLLARNGTIVQKLSESEIITGVGEDHHQYRPEEVLGGPEERTDIEGEEAGQCNVVWTCAYCNLAFSSSEAVACHQEKDCSTKNPGLHETSTSQATVDALMSPLRPPDDPAYEFKLERASTQQTDDITDEHISHESSVEEERELLTIWTCSVCGVEFPKSEVLNDHLLTHTIQELSSALLKLTVPCQIVKKRHKVRSRNTNNTSIDIPSNAGHRSASTTLASDSGQLKWSQEHSEVALTKMEEVFVMDTPGDTPPHTPPQETLMKRTKKKPGPKARPRDKNEKRKYVRKMGEAGQPITRQREHCSPPTGQGSRDPHTCQICNKVLSSRGNLSKHMVLHKEKKPFVCNLCGAEFNAKRDKHHHYLQHHTKERPNVCHICGKGYVDSNYLHEHMVFHQQERSFSCDVCGKLFHTIRCVARHKKRHGKDRNFDCEQCFRSFGIKADLTSHQRKVHGNAKRTQQPGRQQQQQVIQHGGGQQQQQQIKTKELSEFVLPGSPPHIIGEEQLLQGELEPGGPKDNNIFLTDSLPVSAIIPITAAGGETCPYGVTLATTPATQGTGESVGTTQATYIMIEGTSGGGDVTSSHTLPPAPGLIMYTPVTTTSQQVVGEELEDPQEQLVVGVEGELQPSTLHPHHHHHHHHHRQTQGSGGLGEDDGPELALDAGLSNSTTADIHRGDTHNNSVSHDGGGPHTPPQPSLWSYSPI</sequence>
<dbReference type="Pfam" id="PF00096">
    <property type="entry name" value="zf-C2H2"/>
    <property type="match status" value="1"/>
</dbReference>
<evidence type="ECO:0000256" key="5">
    <source>
        <dbReference type="ARBA" id="ARBA00022833"/>
    </source>
</evidence>
<dbReference type="GO" id="GO:0008270">
    <property type="term" value="F:zinc ion binding"/>
    <property type="evidence" value="ECO:0007669"/>
    <property type="project" value="UniProtKB-KW"/>
</dbReference>
<dbReference type="AlphaFoldDB" id="A0AAE1GCD4"/>
<feature type="compositionally biased region" description="Polar residues" evidence="8">
    <location>
        <begin position="443"/>
        <end position="452"/>
    </location>
</feature>
<dbReference type="PROSITE" id="PS00028">
    <property type="entry name" value="ZINC_FINGER_C2H2_1"/>
    <property type="match status" value="6"/>
</dbReference>
<keyword evidence="11" id="KW-1185">Reference proteome</keyword>
<feature type="domain" description="C2H2-type" evidence="9">
    <location>
        <begin position="674"/>
        <end position="702"/>
    </location>
</feature>
<evidence type="ECO:0000256" key="7">
    <source>
        <dbReference type="PROSITE-ProRule" id="PRU00042"/>
    </source>
</evidence>
<evidence type="ECO:0000256" key="4">
    <source>
        <dbReference type="ARBA" id="ARBA00022771"/>
    </source>
</evidence>
<evidence type="ECO:0000313" key="11">
    <source>
        <dbReference type="Proteomes" id="UP001286313"/>
    </source>
</evidence>
<dbReference type="InterPro" id="IPR013087">
    <property type="entry name" value="Znf_C2H2_type"/>
</dbReference>
<keyword evidence="6" id="KW-0539">Nucleus</keyword>
<protein>
    <recommendedName>
        <fullName evidence="9">C2H2-type domain-containing protein</fullName>
    </recommendedName>
</protein>
<feature type="region of interest" description="Disordered" evidence="8">
    <location>
        <begin position="493"/>
        <end position="529"/>
    </location>
</feature>
<evidence type="ECO:0000256" key="8">
    <source>
        <dbReference type="SAM" id="MobiDB-lite"/>
    </source>
</evidence>
<dbReference type="InterPro" id="IPR050331">
    <property type="entry name" value="Zinc_finger"/>
</dbReference>
<dbReference type="GO" id="GO:0005634">
    <property type="term" value="C:nucleus"/>
    <property type="evidence" value="ECO:0007669"/>
    <property type="project" value="UniProtKB-SubCell"/>
</dbReference>
<feature type="domain" description="C2H2-type" evidence="9">
    <location>
        <begin position="561"/>
        <end position="588"/>
    </location>
</feature>
<dbReference type="SUPFAM" id="SSF57667">
    <property type="entry name" value="beta-beta-alpha zinc fingers"/>
    <property type="match status" value="3"/>
</dbReference>
<feature type="compositionally biased region" description="Low complexity" evidence="8">
    <location>
        <begin position="704"/>
        <end position="726"/>
    </location>
</feature>
<feature type="compositionally biased region" description="Basic residues" evidence="8">
    <location>
        <begin position="876"/>
        <end position="888"/>
    </location>
</feature>
<comment type="caution">
    <text evidence="10">The sequence shown here is derived from an EMBL/GenBank/DDBJ whole genome shotgun (WGS) entry which is preliminary data.</text>
</comment>
<feature type="compositionally biased region" description="Polar residues" evidence="8">
    <location>
        <begin position="460"/>
        <end position="474"/>
    </location>
</feature>